<dbReference type="EMBL" id="DVNE01000002">
    <property type="protein sequence ID" value="HIU61046.1"/>
    <property type="molecule type" value="Genomic_DNA"/>
</dbReference>
<keyword evidence="1" id="KW-0472">Membrane</keyword>
<evidence type="ECO:0000313" key="2">
    <source>
        <dbReference type="EMBL" id="HIU61046.1"/>
    </source>
</evidence>
<gene>
    <name evidence="2" type="ORF">IAB69_00125</name>
</gene>
<proteinExistence type="predicted"/>
<feature type="transmembrane region" description="Helical" evidence="1">
    <location>
        <begin position="21"/>
        <end position="48"/>
    </location>
</feature>
<comment type="caution">
    <text evidence="2">The sequence shown here is derived from an EMBL/GenBank/DDBJ whole genome shotgun (WGS) entry which is preliminary data.</text>
</comment>
<organism evidence="2 3">
    <name type="scientific">Candidatus Coproplasma excrementigallinarum</name>
    <dbReference type="NCBI Taxonomy" id="2840747"/>
    <lineage>
        <taxon>Bacteria</taxon>
        <taxon>Bacillati</taxon>
        <taxon>Bacillota</taxon>
        <taxon>Clostridia</taxon>
        <taxon>Eubacteriales</taxon>
        <taxon>Candidatus Coproplasma</taxon>
    </lineage>
</organism>
<keyword evidence="1" id="KW-0812">Transmembrane</keyword>
<dbReference type="AlphaFoldDB" id="A0A9D1MIT7"/>
<reference evidence="2" key="2">
    <citation type="journal article" date="2021" name="PeerJ">
        <title>Extensive microbial diversity within the chicken gut microbiome revealed by metagenomics and culture.</title>
        <authorList>
            <person name="Gilroy R."/>
            <person name="Ravi A."/>
            <person name="Getino M."/>
            <person name="Pursley I."/>
            <person name="Horton D.L."/>
            <person name="Alikhan N.F."/>
            <person name="Baker D."/>
            <person name="Gharbi K."/>
            <person name="Hall N."/>
            <person name="Watson M."/>
            <person name="Adriaenssens E.M."/>
            <person name="Foster-Nyarko E."/>
            <person name="Jarju S."/>
            <person name="Secka A."/>
            <person name="Antonio M."/>
            <person name="Oren A."/>
            <person name="Chaudhuri R.R."/>
            <person name="La Ragione R."/>
            <person name="Hildebrand F."/>
            <person name="Pallen M.J."/>
        </authorList>
    </citation>
    <scope>NUCLEOTIDE SEQUENCE</scope>
    <source>
        <strain evidence="2">CHK195-12923</strain>
    </source>
</reference>
<protein>
    <submittedName>
        <fullName evidence="2">Uncharacterized protein</fullName>
    </submittedName>
</protein>
<sequence length="53" mass="5846">MDGKSDKIKAENGQSIKAGRAVNITVNVIFAAALFVFLISFAISLPIVNRWFY</sequence>
<evidence type="ECO:0000313" key="3">
    <source>
        <dbReference type="Proteomes" id="UP000824110"/>
    </source>
</evidence>
<dbReference type="Proteomes" id="UP000824110">
    <property type="component" value="Unassembled WGS sequence"/>
</dbReference>
<name>A0A9D1MIT7_9FIRM</name>
<keyword evidence="1" id="KW-1133">Transmembrane helix</keyword>
<evidence type="ECO:0000256" key="1">
    <source>
        <dbReference type="SAM" id="Phobius"/>
    </source>
</evidence>
<reference evidence="2" key="1">
    <citation type="submission" date="2020-10" db="EMBL/GenBank/DDBJ databases">
        <authorList>
            <person name="Gilroy R."/>
        </authorList>
    </citation>
    <scope>NUCLEOTIDE SEQUENCE</scope>
    <source>
        <strain evidence="2">CHK195-12923</strain>
    </source>
</reference>
<accession>A0A9D1MIT7</accession>